<evidence type="ECO:0000256" key="5">
    <source>
        <dbReference type="ARBA" id="ARBA00023163"/>
    </source>
</evidence>
<dbReference type="Gene3D" id="1.10.10.60">
    <property type="entry name" value="Homeodomain-like"/>
    <property type="match status" value="1"/>
</dbReference>
<dbReference type="InterPro" id="IPR011006">
    <property type="entry name" value="CheY-like_superfamily"/>
</dbReference>
<dbReference type="InterPro" id="IPR002197">
    <property type="entry name" value="HTH_Fis"/>
</dbReference>
<dbReference type="PANTHER" id="PTHR32071:SF117">
    <property type="entry name" value="PTS-DEPENDENT DIHYDROXYACETONE KINASE OPERON REGULATORY PROTEIN-RELATED"/>
    <property type="match status" value="1"/>
</dbReference>
<feature type="domain" description="Sigma-54 factor interaction" evidence="7">
    <location>
        <begin position="148"/>
        <end position="377"/>
    </location>
</feature>
<feature type="modified residue" description="4-aspartylphosphate" evidence="6">
    <location>
        <position position="59"/>
    </location>
</feature>
<dbReference type="InterPro" id="IPR025662">
    <property type="entry name" value="Sigma_54_int_dom_ATP-bd_1"/>
</dbReference>
<dbReference type="FunFam" id="3.40.50.300:FF:000006">
    <property type="entry name" value="DNA-binding transcriptional regulator NtrC"/>
    <property type="match status" value="1"/>
</dbReference>
<dbReference type="PROSITE" id="PS50110">
    <property type="entry name" value="RESPONSE_REGULATORY"/>
    <property type="match status" value="1"/>
</dbReference>
<name>A0A7W7Y5P7_9BACT</name>
<dbReference type="InterPro" id="IPR027417">
    <property type="entry name" value="P-loop_NTPase"/>
</dbReference>
<dbReference type="PRINTS" id="PR01590">
    <property type="entry name" value="HTHFIS"/>
</dbReference>
<dbReference type="SMART" id="SM00382">
    <property type="entry name" value="AAA"/>
    <property type="match status" value="1"/>
</dbReference>
<dbReference type="GO" id="GO:0043565">
    <property type="term" value="F:sequence-specific DNA binding"/>
    <property type="evidence" value="ECO:0007669"/>
    <property type="project" value="InterPro"/>
</dbReference>
<dbReference type="InterPro" id="IPR025944">
    <property type="entry name" value="Sigma_54_int_dom_CS"/>
</dbReference>
<dbReference type="Pfam" id="PF25601">
    <property type="entry name" value="AAA_lid_14"/>
    <property type="match status" value="1"/>
</dbReference>
<evidence type="ECO:0000259" key="7">
    <source>
        <dbReference type="PROSITE" id="PS50045"/>
    </source>
</evidence>
<dbReference type="RefSeq" id="WP_183733009.1">
    <property type="nucleotide sequence ID" value="NZ_JACHID010000011.1"/>
</dbReference>
<dbReference type="InterPro" id="IPR009057">
    <property type="entry name" value="Homeodomain-like_sf"/>
</dbReference>
<gene>
    <name evidence="9" type="ORF">HNR37_001799</name>
</gene>
<organism evidence="9 10">
    <name type="scientific">Desulfurispira natronophila</name>
    <dbReference type="NCBI Taxonomy" id="682562"/>
    <lineage>
        <taxon>Bacteria</taxon>
        <taxon>Pseudomonadati</taxon>
        <taxon>Chrysiogenota</taxon>
        <taxon>Chrysiogenia</taxon>
        <taxon>Chrysiogenales</taxon>
        <taxon>Chrysiogenaceae</taxon>
        <taxon>Desulfurispira</taxon>
    </lineage>
</organism>
<dbReference type="Gene3D" id="3.40.50.300">
    <property type="entry name" value="P-loop containing nucleotide triphosphate hydrolases"/>
    <property type="match status" value="1"/>
</dbReference>
<dbReference type="GO" id="GO:0000160">
    <property type="term" value="P:phosphorelay signal transduction system"/>
    <property type="evidence" value="ECO:0007669"/>
    <property type="project" value="InterPro"/>
</dbReference>
<dbReference type="CDD" id="cd00009">
    <property type="entry name" value="AAA"/>
    <property type="match status" value="1"/>
</dbReference>
<keyword evidence="5" id="KW-0804">Transcription</keyword>
<keyword evidence="4 9" id="KW-0238">DNA-binding</keyword>
<evidence type="ECO:0000313" key="9">
    <source>
        <dbReference type="EMBL" id="MBB5022462.1"/>
    </source>
</evidence>
<dbReference type="SUPFAM" id="SSF46689">
    <property type="entry name" value="Homeodomain-like"/>
    <property type="match status" value="1"/>
</dbReference>
<dbReference type="InterPro" id="IPR001789">
    <property type="entry name" value="Sig_transdc_resp-reg_receiver"/>
</dbReference>
<comment type="caution">
    <text evidence="9">The sequence shown here is derived from an EMBL/GenBank/DDBJ whole genome shotgun (WGS) entry which is preliminary data.</text>
</comment>
<dbReference type="PROSITE" id="PS00676">
    <property type="entry name" value="SIGMA54_INTERACT_2"/>
    <property type="match status" value="1"/>
</dbReference>
<dbReference type="GO" id="GO:0006355">
    <property type="term" value="P:regulation of DNA-templated transcription"/>
    <property type="evidence" value="ECO:0007669"/>
    <property type="project" value="InterPro"/>
</dbReference>
<keyword evidence="10" id="KW-1185">Reference proteome</keyword>
<dbReference type="PROSITE" id="PS50045">
    <property type="entry name" value="SIGMA54_INTERACT_4"/>
    <property type="match status" value="1"/>
</dbReference>
<dbReference type="Pfam" id="PF00072">
    <property type="entry name" value="Response_reg"/>
    <property type="match status" value="1"/>
</dbReference>
<dbReference type="EMBL" id="JACHID010000011">
    <property type="protein sequence ID" value="MBB5022462.1"/>
    <property type="molecule type" value="Genomic_DNA"/>
</dbReference>
<evidence type="ECO:0000259" key="8">
    <source>
        <dbReference type="PROSITE" id="PS50110"/>
    </source>
</evidence>
<evidence type="ECO:0000313" key="10">
    <source>
        <dbReference type="Proteomes" id="UP000528322"/>
    </source>
</evidence>
<dbReference type="AlphaFoldDB" id="A0A7W7Y5P7"/>
<dbReference type="SUPFAM" id="SSF52172">
    <property type="entry name" value="CheY-like"/>
    <property type="match status" value="1"/>
</dbReference>
<dbReference type="GO" id="GO:0005524">
    <property type="term" value="F:ATP binding"/>
    <property type="evidence" value="ECO:0007669"/>
    <property type="project" value="UniProtKB-KW"/>
</dbReference>
<dbReference type="Pfam" id="PF00158">
    <property type="entry name" value="Sigma54_activat"/>
    <property type="match status" value="1"/>
</dbReference>
<dbReference type="Gene3D" id="1.10.8.60">
    <property type="match status" value="1"/>
</dbReference>
<evidence type="ECO:0000256" key="2">
    <source>
        <dbReference type="ARBA" id="ARBA00022840"/>
    </source>
</evidence>
<sequence>MSRFNPADHQVLVVEDDNNLANLLLDEVRDGGYEVQRAASAEVALQLLQESSFDLVISDLRLPGMHGLELLQQLRTLHAPPACIVITAFGTISQAVEALRAGADDFLTKPLDLEHLMLCVERTLQNRLLRFEVRRFREMIRQDSFHGIMGGSRSMRILFDQIRQLARAQGPVLITGESGVGKELVARAIHKESDRCEGPFVAINCAGIPESLLESEFFGHAAGAFTGAQQRRKGLISDADGGTLLLDEIGEMPMTLQAKLLRVIQDSTLRPVGSNKEEQVDVRILAATNRNLEKDVQSGSFREDLFYRLETFALHIPPLRERGDDMELLANTFLQQINARMEKNIEGISEDALLHMRHYSFPGNVRELQNAMERAVTFCQEKTIQTCHLPARIREHAEVFHKESMHHPGHWPSPLVTLDVLELRYIQHVLEQVNGNKQRAAEILDIGRRTLYRKLEGMDSS</sequence>
<proteinExistence type="predicted"/>
<keyword evidence="3" id="KW-0805">Transcription regulation</keyword>
<dbReference type="InterPro" id="IPR003593">
    <property type="entry name" value="AAA+_ATPase"/>
</dbReference>
<dbReference type="PANTHER" id="PTHR32071">
    <property type="entry name" value="TRANSCRIPTIONAL REGULATORY PROTEIN"/>
    <property type="match status" value="1"/>
</dbReference>
<dbReference type="Pfam" id="PF02954">
    <property type="entry name" value="HTH_8"/>
    <property type="match status" value="1"/>
</dbReference>
<reference evidence="9 10" key="1">
    <citation type="submission" date="2020-08" db="EMBL/GenBank/DDBJ databases">
        <title>Genomic Encyclopedia of Type Strains, Phase IV (KMG-IV): sequencing the most valuable type-strain genomes for metagenomic binning, comparative biology and taxonomic classification.</title>
        <authorList>
            <person name="Goeker M."/>
        </authorList>
    </citation>
    <scope>NUCLEOTIDE SEQUENCE [LARGE SCALE GENOMIC DNA]</scope>
    <source>
        <strain evidence="9 10">DSM 22071</strain>
    </source>
</reference>
<evidence type="ECO:0000256" key="4">
    <source>
        <dbReference type="ARBA" id="ARBA00023125"/>
    </source>
</evidence>
<dbReference type="InterPro" id="IPR002078">
    <property type="entry name" value="Sigma_54_int"/>
</dbReference>
<protein>
    <submittedName>
        <fullName evidence="9">DNA-binding NtrC family response regulator</fullName>
    </submittedName>
</protein>
<keyword evidence="6" id="KW-0597">Phosphoprotein</keyword>
<keyword evidence="1" id="KW-0547">Nucleotide-binding</keyword>
<dbReference type="PROSITE" id="PS00688">
    <property type="entry name" value="SIGMA54_INTERACT_3"/>
    <property type="match status" value="1"/>
</dbReference>
<dbReference type="Proteomes" id="UP000528322">
    <property type="component" value="Unassembled WGS sequence"/>
</dbReference>
<evidence type="ECO:0000256" key="6">
    <source>
        <dbReference type="PROSITE-ProRule" id="PRU00169"/>
    </source>
</evidence>
<dbReference type="Gene3D" id="3.40.50.2300">
    <property type="match status" value="1"/>
</dbReference>
<feature type="domain" description="Response regulatory" evidence="8">
    <location>
        <begin position="10"/>
        <end position="124"/>
    </location>
</feature>
<dbReference type="PROSITE" id="PS00675">
    <property type="entry name" value="SIGMA54_INTERACT_1"/>
    <property type="match status" value="1"/>
</dbReference>
<evidence type="ECO:0000256" key="1">
    <source>
        <dbReference type="ARBA" id="ARBA00022741"/>
    </source>
</evidence>
<dbReference type="InterPro" id="IPR058031">
    <property type="entry name" value="AAA_lid_NorR"/>
</dbReference>
<dbReference type="SMART" id="SM00448">
    <property type="entry name" value="REC"/>
    <property type="match status" value="1"/>
</dbReference>
<dbReference type="InterPro" id="IPR025943">
    <property type="entry name" value="Sigma_54_int_dom_ATP-bd_2"/>
</dbReference>
<dbReference type="SUPFAM" id="SSF52540">
    <property type="entry name" value="P-loop containing nucleoside triphosphate hydrolases"/>
    <property type="match status" value="1"/>
</dbReference>
<accession>A0A7W7Y5P7</accession>
<evidence type="ECO:0000256" key="3">
    <source>
        <dbReference type="ARBA" id="ARBA00023015"/>
    </source>
</evidence>
<keyword evidence="2" id="KW-0067">ATP-binding</keyword>